<accession>A0A0W8F4L8</accession>
<gene>
    <name evidence="1" type="ORF">ASZ90_014521</name>
</gene>
<dbReference type="AlphaFoldDB" id="A0A0W8F4L8"/>
<dbReference type="GO" id="GO:0004748">
    <property type="term" value="F:ribonucleoside-diphosphate reductase activity, thioredoxin disulfide as acceptor"/>
    <property type="evidence" value="ECO:0007669"/>
    <property type="project" value="TreeGrafter"/>
</dbReference>
<dbReference type="Pfam" id="PF13597">
    <property type="entry name" value="NRDD"/>
    <property type="match status" value="1"/>
</dbReference>
<proteinExistence type="predicted"/>
<dbReference type="EMBL" id="LNQE01001528">
    <property type="protein sequence ID" value="KUG15819.1"/>
    <property type="molecule type" value="Genomic_DNA"/>
</dbReference>
<sequence>MQWTEEQQELVKTYRKLEDIPVAKRQYKCHTCHLIVDETPCPQCGEEHLVILCPLDHCHCSHEITSGIEYCPLCGEPVCPDCGSHDVVQISRVTGYLQEVSGWNAGKQQELKDRMRYTVA</sequence>
<dbReference type="Gene3D" id="3.20.70.20">
    <property type="match status" value="1"/>
</dbReference>
<dbReference type="SUPFAM" id="SSF51998">
    <property type="entry name" value="PFL-like glycyl radical enzymes"/>
    <property type="match status" value="1"/>
</dbReference>
<protein>
    <submittedName>
        <fullName evidence="1">Ribonucleotide reductase of class iii (Anaerobic), large subunit</fullName>
        <ecNumber evidence="1">1.17.4.2</ecNumber>
    </submittedName>
</protein>
<dbReference type="GO" id="GO:0031250">
    <property type="term" value="C:anaerobic ribonucleoside-triphosphate reductase complex"/>
    <property type="evidence" value="ECO:0007669"/>
    <property type="project" value="TreeGrafter"/>
</dbReference>
<dbReference type="InterPro" id="IPR012833">
    <property type="entry name" value="NrdD"/>
</dbReference>
<comment type="caution">
    <text evidence="1">The sequence shown here is derived from an EMBL/GenBank/DDBJ whole genome shotgun (WGS) entry which is preliminary data.</text>
</comment>
<keyword evidence="1" id="KW-0560">Oxidoreductase</keyword>
<dbReference type="PANTHER" id="PTHR21075:SF0">
    <property type="entry name" value="ANAEROBIC RIBONUCLEOSIDE-TRIPHOSPHATE REDUCTASE"/>
    <property type="match status" value="1"/>
</dbReference>
<evidence type="ECO:0000313" key="1">
    <source>
        <dbReference type="EMBL" id="KUG15819.1"/>
    </source>
</evidence>
<dbReference type="GO" id="GO:0008998">
    <property type="term" value="F:ribonucleoside-triphosphate reductase (thioredoxin) activity"/>
    <property type="evidence" value="ECO:0007669"/>
    <property type="project" value="UniProtKB-EC"/>
</dbReference>
<name>A0A0W8F4L8_9ZZZZ</name>
<dbReference type="GO" id="GO:0009265">
    <property type="term" value="P:2'-deoxyribonucleotide biosynthetic process"/>
    <property type="evidence" value="ECO:0007669"/>
    <property type="project" value="TreeGrafter"/>
</dbReference>
<dbReference type="PANTHER" id="PTHR21075">
    <property type="entry name" value="ANAEROBIC RIBONUCLEOSIDE-TRIPHOSPHATE REDUCTASE"/>
    <property type="match status" value="1"/>
</dbReference>
<dbReference type="EC" id="1.17.4.2" evidence="1"/>
<organism evidence="1">
    <name type="scientific">hydrocarbon metagenome</name>
    <dbReference type="NCBI Taxonomy" id="938273"/>
    <lineage>
        <taxon>unclassified sequences</taxon>
        <taxon>metagenomes</taxon>
        <taxon>ecological metagenomes</taxon>
    </lineage>
</organism>
<reference evidence="1" key="1">
    <citation type="journal article" date="2015" name="Proc. Natl. Acad. Sci. U.S.A.">
        <title>Networks of energetic and metabolic interactions define dynamics in microbial communities.</title>
        <authorList>
            <person name="Embree M."/>
            <person name="Liu J.K."/>
            <person name="Al-Bassam M.M."/>
            <person name="Zengler K."/>
        </authorList>
    </citation>
    <scope>NUCLEOTIDE SEQUENCE</scope>
</reference>
<dbReference type="GO" id="GO:0006260">
    <property type="term" value="P:DNA replication"/>
    <property type="evidence" value="ECO:0007669"/>
    <property type="project" value="InterPro"/>
</dbReference>